<name>A0ABY8EKW2_MALFU</name>
<proteinExistence type="predicted"/>
<sequence>MVNWSTLARMNLYALAAGGAYVAFMFVLGIPEFQRHYLFLHKIAYPFWPRYAEPHHHGLEPAQARNLQITTDDGVKLGVWHHLPDSVYHQVAGQVDEENPELPEEVYECALRDYPTFVYLHGNALNRAAKFRVRTYQLLSKMQNANVIAIDYRGFGDSESFPTEEGVVNDAYAAVQYVREKSLDPKTGKRPALALMGQSLGTGVATQCALRMYRDKVPLDALVLLAAFKAIRPMVIEFRMGGLVPLLGWLEYFPFREQIIEKLLHYSFETQEALSEIVDGHLQPDAMVPPTVVLMHAENDEVIPVRHGDELYEGVEKQFKALDRQSAYQVWSSNVPDIGYVQAVMHRGAPRPETKGLLPGARAVLPRNTVMTYIRLEQGGHNHLFDRNADLLPIMLPIGLTGLGHAPAVNGPPQSERASVA</sequence>
<dbReference type="InterPro" id="IPR000073">
    <property type="entry name" value="AB_hydrolase_1"/>
</dbReference>
<dbReference type="EMBL" id="CP046234">
    <property type="protein sequence ID" value="WFD45619.1"/>
    <property type="molecule type" value="Genomic_DNA"/>
</dbReference>
<reference evidence="5 6" key="1">
    <citation type="journal article" date="2020" name="Elife">
        <title>Loss of centromere function drives karyotype evolution in closely related Malassezia species.</title>
        <authorList>
            <person name="Sankaranarayanan S.R."/>
            <person name="Ianiri G."/>
            <person name="Coelho M.A."/>
            <person name="Reza M.H."/>
            <person name="Thimmappa B.C."/>
            <person name="Ganguly P."/>
            <person name="Vadnala R.N."/>
            <person name="Sun S."/>
            <person name="Siddharthan R."/>
            <person name="Tellgren-Roth C."/>
            <person name="Dawson T.L."/>
            <person name="Heitman J."/>
            <person name="Sanyal K."/>
        </authorList>
    </citation>
    <scope>NUCLEOTIDE SEQUENCE [LARGE SCALE GENOMIC DNA]</scope>
    <source>
        <strain evidence="5">CBS14141</strain>
    </source>
</reference>
<dbReference type="Proteomes" id="UP000818624">
    <property type="component" value="Chromosome 1"/>
</dbReference>
<evidence type="ECO:0000259" key="4">
    <source>
        <dbReference type="Pfam" id="PF12697"/>
    </source>
</evidence>
<keyword evidence="3" id="KW-0472">Membrane</keyword>
<dbReference type="PANTHER" id="PTHR12277">
    <property type="entry name" value="ALPHA/BETA HYDROLASE DOMAIN-CONTAINING PROTEIN"/>
    <property type="match status" value="1"/>
</dbReference>
<comment type="catalytic activity">
    <reaction evidence="1">
        <text>a diacylglycerol + H2O = a monoacylglycerol + a fatty acid + H(+)</text>
        <dbReference type="Rhea" id="RHEA:32731"/>
        <dbReference type="ChEBI" id="CHEBI:15377"/>
        <dbReference type="ChEBI" id="CHEBI:15378"/>
        <dbReference type="ChEBI" id="CHEBI:17408"/>
        <dbReference type="ChEBI" id="CHEBI:18035"/>
        <dbReference type="ChEBI" id="CHEBI:28868"/>
    </reaction>
</comment>
<organism evidence="5 6">
    <name type="scientific">Malassezia furfur</name>
    <name type="common">Pityriasis versicolor infection agent</name>
    <name type="synonym">Pityrosporum furfur</name>
    <dbReference type="NCBI Taxonomy" id="55194"/>
    <lineage>
        <taxon>Eukaryota</taxon>
        <taxon>Fungi</taxon>
        <taxon>Dikarya</taxon>
        <taxon>Basidiomycota</taxon>
        <taxon>Ustilaginomycotina</taxon>
        <taxon>Malasseziomycetes</taxon>
        <taxon>Malasseziales</taxon>
        <taxon>Malasseziaceae</taxon>
        <taxon>Malassezia</taxon>
    </lineage>
</organism>
<dbReference type="Gene3D" id="3.40.50.1820">
    <property type="entry name" value="alpha/beta hydrolase"/>
    <property type="match status" value="1"/>
</dbReference>
<evidence type="ECO:0000313" key="6">
    <source>
        <dbReference type="Proteomes" id="UP000818624"/>
    </source>
</evidence>
<comment type="catalytic activity">
    <reaction evidence="2">
        <text>a monoacylglycerol + H2O = glycerol + a fatty acid + H(+)</text>
        <dbReference type="Rhea" id="RHEA:15245"/>
        <dbReference type="ChEBI" id="CHEBI:15377"/>
        <dbReference type="ChEBI" id="CHEBI:15378"/>
        <dbReference type="ChEBI" id="CHEBI:17408"/>
        <dbReference type="ChEBI" id="CHEBI:17754"/>
        <dbReference type="ChEBI" id="CHEBI:28868"/>
    </reaction>
</comment>
<protein>
    <submittedName>
        <fullName evidence="5">Acylglycerol lipase</fullName>
        <ecNumber evidence="5">3.1.1.23</ecNumber>
    </submittedName>
</protein>
<gene>
    <name evidence="5" type="ORF">GLX27_000241</name>
</gene>
<dbReference type="PANTHER" id="PTHR12277:SF194">
    <property type="entry name" value="FI04476P"/>
    <property type="match status" value="1"/>
</dbReference>
<keyword evidence="3" id="KW-0812">Transmembrane</keyword>
<evidence type="ECO:0000256" key="3">
    <source>
        <dbReference type="SAM" id="Phobius"/>
    </source>
</evidence>
<dbReference type="GO" id="GO:0047372">
    <property type="term" value="F:monoacylglycerol lipase activity"/>
    <property type="evidence" value="ECO:0007669"/>
    <property type="project" value="UniProtKB-EC"/>
</dbReference>
<evidence type="ECO:0000256" key="1">
    <source>
        <dbReference type="ARBA" id="ARBA00047591"/>
    </source>
</evidence>
<dbReference type="InterPro" id="IPR029058">
    <property type="entry name" value="AB_hydrolase_fold"/>
</dbReference>
<evidence type="ECO:0000256" key="2">
    <source>
        <dbReference type="ARBA" id="ARBA00048461"/>
    </source>
</evidence>
<accession>A0ABY8EKW2</accession>
<dbReference type="Pfam" id="PF12697">
    <property type="entry name" value="Abhydrolase_6"/>
    <property type="match status" value="1"/>
</dbReference>
<feature type="domain" description="AB hydrolase-1" evidence="4">
    <location>
        <begin position="118"/>
        <end position="388"/>
    </location>
</feature>
<dbReference type="SUPFAM" id="SSF53474">
    <property type="entry name" value="alpha/beta-Hydrolases"/>
    <property type="match status" value="1"/>
</dbReference>
<dbReference type="EC" id="3.1.1.23" evidence="5"/>
<evidence type="ECO:0000313" key="5">
    <source>
        <dbReference type="EMBL" id="WFD45619.1"/>
    </source>
</evidence>
<keyword evidence="5" id="KW-0378">Hydrolase</keyword>
<keyword evidence="3" id="KW-1133">Transmembrane helix</keyword>
<feature type="transmembrane region" description="Helical" evidence="3">
    <location>
        <begin position="12"/>
        <end position="30"/>
    </location>
</feature>
<keyword evidence="6" id="KW-1185">Reference proteome</keyword>